<feature type="region of interest" description="Disordered" evidence="1">
    <location>
        <begin position="67"/>
        <end position="133"/>
    </location>
</feature>
<dbReference type="AlphaFoldDB" id="A0ABD3Q1C7"/>
<dbReference type="Proteomes" id="UP001530315">
    <property type="component" value="Unassembled WGS sequence"/>
</dbReference>
<protein>
    <submittedName>
        <fullName evidence="2">Uncharacterized protein</fullName>
    </submittedName>
</protein>
<sequence>MDTRSFIFPICHDAILYQRVKEVLASRRDILRDVVDPVLLDVMMEEGRNEGRRGMVDMFDGVLGRRLNNNEGDKKRGNFAITKDKTHDKKNEDKSDSGEKIGDSANIVGAGLLDAGVDPSWPGLDSLSRGRLW</sequence>
<name>A0ABD3Q1C7_9STRA</name>
<comment type="caution">
    <text evidence="2">The sequence shown here is derived from an EMBL/GenBank/DDBJ whole genome shotgun (WGS) entry which is preliminary data.</text>
</comment>
<organism evidence="2 3">
    <name type="scientific">Stephanodiscus triporus</name>
    <dbReference type="NCBI Taxonomy" id="2934178"/>
    <lineage>
        <taxon>Eukaryota</taxon>
        <taxon>Sar</taxon>
        <taxon>Stramenopiles</taxon>
        <taxon>Ochrophyta</taxon>
        <taxon>Bacillariophyta</taxon>
        <taxon>Coscinodiscophyceae</taxon>
        <taxon>Thalassiosirophycidae</taxon>
        <taxon>Stephanodiscales</taxon>
        <taxon>Stephanodiscaceae</taxon>
        <taxon>Stephanodiscus</taxon>
    </lineage>
</organism>
<reference evidence="2 3" key="1">
    <citation type="submission" date="2024-10" db="EMBL/GenBank/DDBJ databases">
        <title>Updated reference genomes for cyclostephanoid diatoms.</title>
        <authorList>
            <person name="Roberts W.R."/>
            <person name="Alverson A.J."/>
        </authorList>
    </citation>
    <scope>NUCLEOTIDE SEQUENCE [LARGE SCALE GENOMIC DNA]</scope>
    <source>
        <strain evidence="2 3">AJA276-08</strain>
    </source>
</reference>
<evidence type="ECO:0000313" key="2">
    <source>
        <dbReference type="EMBL" id="KAL3794214.1"/>
    </source>
</evidence>
<dbReference type="EMBL" id="JALLAZ020000478">
    <property type="protein sequence ID" value="KAL3794214.1"/>
    <property type="molecule type" value="Genomic_DNA"/>
</dbReference>
<keyword evidence="3" id="KW-1185">Reference proteome</keyword>
<evidence type="ECO:0000256" key="1">
    <source>
        <dbReference type="SAM" id="MobiDB-lite"/>
    </source>
</evidence>
<accession>A0ABD3Q1C7</accession>
<feature type="compositionally biased region" description="Basic and acidic residues" evidence="1">
    <location>
        <begin position="71"/>
        <end position="102"/>
    </location>
</feature>
<evidence type="ECO:0000313" key="3">
    <source>
        <dbReference type="Proteomes" id="UP001530315"/>
    </source>
</evidence>
<gene>
    <name evidence="2" type="ORF">ACHAW5_000178</name>
</gene>
<proteinExistence type="predicted"/>